<dbReference type="SUPFAM" id="SSF110849">
    <property type="entry name" value="ParB/Sulfiredoxin"/>
    <property type="match status" value="1"/>
</dbReference>
<keyword evidence="3" id="KW-1185">Reference proteome</keyword>
<dbReference type="CDD" id="cd16387">
    <property type="entry name" value="ParB_N_Srx"/>
    <property type="match status" value="1"/>
</dbReference>
<feature type="compositionally biased region" description="Low complexity" evidence="1">
    <location>
        <begin position="188"/>
        <end position="228"/>
    </location>
</feature>
<feature type="region of interest" description="Disordered" evidence="1">
    <location>
        <begin position="165"/>
        <end position="228"/>
    </location>
</feature>
<organism evidence="2 3">
    <name type="scientific">Streptomyces gancidicus BKS 13-15</name>
    <dbReference type="NCBI Taxonomy" id="1284664"/>
    <lineage>
        <taxon>Bacteria</taxon>
        <taxon>Bacillati</taxon>
        <taxon>Actinomycetota</taxon>
        <taxon>Actinomycetes</taxon>
        <taxon>Kitasatosporales</taxon>
        <taxon>Streptomycetaceae</taxon>
        <taxon>Streptomyces</taxon>
        <taxon>Streptomyces pseudogriseolus group</taxon>
    </lineage>
</organism>
<proteinExistence type="predicted"/>
<dbReference type="EMBL" id="AOHP01000169">
    <property type="protein sequence ID" value="EMF20395.1"/>
    <property type="molecule type" value="Genomic_DNA"/>
</dbReference>
<dbReference type="RefSeq" id="WP_006136760.1">
    <property type="nucleotide sequence ID" value="NZ_AOHP01000169.1"/>
</dbReference>
<comment type="caution">
    <text evidence="2">The sequence shown here is derived from an EMBL/GenBank/DDBJ whole genome shotgun (WGS) entry which is preliminary data.</text>
</comment>
<dbReference type="InterPro" id="IPR036086">
    <property type="entry name" value="ParB/Sulfiredoxin_sf"/>
</dbReference>
<feature type="compositionally biased region" description="Acidic residues" evidence="1">
    <location>
        <begin position="165"/>
        <end position="184"/>
    </location>
</feature>
<dbReference type="PATRIC" id="fig|1284664.3.peg.6541"/>
<sequence>MDKATYARTEDVPLARLRPYPGNAKIGNVPKILESLCRNGQYRSLVVREHDDGTLTVLAGNHTLQALAAHGPGDCGMATGPDSDRPCAVCGNQPWEPVARCEIVTCDDDTAARVNLVDNASSDAGTYDELALASLIDGLGDDLTGTGYDEADLTRLVTALDVVIDDEPDDAYDQDDDGSDDDGDDGAHGQAPAPPAAAAATTPAGEQPASPAPATLPAATAPAGPAAAQFSHERVPMVLHYPPADRDEAARLIAACRDTFPADEPPGIVLRALRALVAVLDSRHAPDSVVTVAALTKAAGADR</sequence>
<accession>M3CSA9</accession>
<dbReference type="Proteomes" id="UP000011732">
    <property type="component" value="Unassembled WGS sequence"/>
</dbReference>
<evidence type="ECO:0000256" key="1">
    <source>
        <dbReference type="SAM" id="MobiDB-lite"/>
    </source>
</evidence>
<dbReference type="AlphaFoldDB" id="M3CSA9"/>
<gene>
    <name evidence="2" type="ORF">H114_32669</name>
</gene>
<protein>
    <submittedName>
        <fullName evidence="2">Gp1</fullName>
    </submittedName>
</protein>
<dbReference type="OrthoDB" id="9773060at2"/>
<evidence type="ECO:0000313" key="3">
    <source>
        <dbReference type="Proteomes" id="UP000011732"/>
    </source>
</evidence>
<evidence type="ECO:0000313" key="2">
    <source>
        <dbReference type="EMBL" id="EMF20395.1"/>
    </source>
</evidence>
<reference evidence="2 3" key="1">
    <citation type="journal article" date="2013" name="Genome Announc.">
        <title>Draft Genome Sequence of Streptomyces gancidicus Strain BKS 13-15.</title>
        <authorList>
            <person name="Kumar S."/>
            <person name="Kaur N."/>
            <person name="Singh N.K."/>
            <person name="Raghava G.P."/>
            <person name="Mayilraj S."/>
        </authorList>
    </citation>
    <scope>NUCLEOTIDE SEQUENCE [LARGE SCALE GENOMIC DNA]</scope>
    <source>
        <strain evidence="2 3">BKS 13-15</strain>
    </source>
</reference>
<name>M3CSA9_STREZ</name>